<keyword evidence="1" id="KW-0175">Coiled coil</keyword>
<sequence>MNIQAEPNCARKYRRLTSPMTVSIGGKVLPVKNWSPGGMLVEADPDILRRDVIEAGELLVPCTDGIYMLPVQIQPVRWQGKDCGCQFVDMPPRERGILHFFADTVMRGEPASVDDLEKAGKITVATDPPPESILEPDAPAKNRFRLTPWMRRGLVVAGLLLVMLAVLLIWMPGLFEGLKARALSRSDFVLEARTRLLTEKATLSSLEERISNVNEVLGSGMRDGQRLANQQIRLLQGGLKRLEQERDVVEKRVAFMEDEIGNATASRFFLPKAFTNPNWLQRPDPAPFLTKMLQDLGFIDQLGKEKPAELDKYLIVAEARVKQAETSLESTRVRRETLEKMLKRVDEAGPKAGFPQNQIDLMRRDVALMKLEEDRLTETLKVLNDNVNAVKSGNLIYESKLLQRFDAEPTRSLGTTPESTLLD</sequence>
<keyword evidence="2" id="KW-0472">Membrane</keyword>
<dbReference type="RefSeq" id="WP_075078756.1">
    <property type="nucleotide sequence ID" value="NZ_BDCO01000002.1"/>
</dbReference>
<dbReference type="AlphaFoldDB" id="A0A146G580"/>
<evidence type="ECO:0000313" key="3">
    <source>
        <dbReference type="EMBL" id="GAT32969.1"/>
    </source>
</evidence>
<accession>A0A146G580</accession>
<dbReference type="STRING" id="690879.TSACC_21373"/>
<keyword evidence="2" id="KW-1133">Transmembrane helix</keyword>
<comment type="caution">
    <text evidence="3">The sequence shown here is derived from an EMBL/GenBank/DDBJ whole genome shotgun (WGS) entry which is preliminary data.</text>
</comment>
<name>A0A146G580_TERSA</name>
<reference evidence="4" key="1">
    <citation type="journal article" date="2017" name="Genome Announc.">
        <title>Draft Genome Sequence of Terrimicrobium sacchariphilum NM-5T, a Facultative Anaerobic Soil Bacterium of the Class Spartobacteria.</title>
        <authorList>
            <person name="Qiu Y.L."/>
            <person name="Tourlousse D.M."/>
            <person name="Matsuura N."/>
            <person name="Ohashi A."/>
            <person name="Sekiguchi Y."/>
        </authorList>
    </citation>
    <scope>NUCLEOTIDE SEQUENCE [LARGE SCALE GENOMIC DNA]</scope>
    <source>
        <strain evidence="4">NM-5</strain>
    </source>
</reference>
<feature type="transmembrane region" description="Helical" evidence="2">
    <location>
        <begin position="153"/>
        <end position="175"/>
    </location>
</feature>
<protein>
    <recommendedName>
        <fullName evidence="5">PilZ domain-containing protein</fullName>
    </recommendedName>
</protein>
<dbReference type="Gene3D" id="2.40.10.220">
    <property type="entry name" value="predicted glycosyltransferase like domains"/>
    <property type="match status" value="1"/>
</dbReference>
<dbReference type="Proteomes" id="UP000076023">
    <property type="component" value="Unassembled WGS sequence"/>
</dbReference>
<feature type="coiled-coil region" evidence="1">
    <location>
        <begin position="225"/>
        <end position="259"/>
    </location>
</feature>
<gene>
    <name evidence="3" type="ORF">TSACC_21373</name>
</gene>
<dbReference type="EMBL" id="BDCO01000002">
    <property type="protein sequence ID" value="GAT32969.1"/>
    <property type="molecule type" value="Genomic_DNA"/>
</dbReference>
<feature type="coiled-coil region" evidence="1">
    <location>
        <begin position="321"/>
        <end position="348"/>
    </location>
</feature>
<evidence type="ECO:0000313" key="4">
    <source>
        <dbReference type="Proteomes" id="UP000076023"/>
    </source>
</evidence>
<keyword evidence="2" id="KW-0812">Transmembrane</keyword>
<evidence type="ECO:0000256" key="1">
    <source>
        <dbReference type="SAM" id="Coils"/>
    </source>
</evidence>
<dbReference type="InParanoid" id="A0A146G580"/>
<evidence type="ECO:0008006" key="5">
    <source>
        <dbReference type="Google" id="ProtNLM"/>
    </source>
</evidence>
<proteinExistence type="predicted"/>
<evidence type="ECO:0000256" key="2">
    <source>
        <dbReference type="SAM" id="Phobius"/>
    </source>
</evidence>
<organism evidence="3 4">
    <name type="scientific">Terrimicrobium sacchariphilum</name>
    <dbReference type="NCBI Taxonomy" id="690879"/>
    <lineage>
        <taxon>Bacteria</taxon>
        <taxon>Pseudomonadati</taxon>
        <taxon>Verrucomicrobiota</taxon>
        <taxon>Terrimicrobiia</taxon>
        <taxon>Terrimicrobiales</taxon>
        <taxon>Terrimicrobiaceae</taxon>
        <taxon>Terrimicrobium</taxon>
    </lineage>
</organism>
<keyword evidence="4" id="KW-1185">Reference proteome</keyword>